<name>A0A1L8E272_9DIPT</name>
<feature type="domain" description="CN hydrolase" evidence="6">
    <location>
        <begin position="33"/>
        <end position="296"/>
    </location>
</feature>
<dbReference type="InterPro" id="IPR043957">
    <property type="entry name" value="Vanin_C"/>
</dbReference>
<evidence type="ECO:0000256" key="1">
    <source>
        <dbReference type="ARBA" id="ARBA00008225"/>
    </source>
</evidence>
<dbReference type="CDD" id="cd07567">
    <property type="entry name" value="biotinidase_like"/>
    <property type="match status" value="1"/>
</dbReference>
<dbReference type="SUPFAM" id="SSF56317">
    <property type="entry name" value="Carbon-nitrogen hydrolase"/>
    <property type="match status" value="1"/>
</dbReference>
<evidence type="ECO:0000256" key="5">
    <source>
        <dbReference type="SAM" id="SignalP"/>
    </source>
</evidence>
<feature type="signal peptide" evidence="5">
    <location>
        <begin position="1"/>
        <end position="19"/>
    </location>
</feature>
<evidence type="ECO:0000313" key="7">
    <source>
        <dbReference type="EMBL" id="JAV12808.1"/>
    </source>
</evidence>
<sequence>MKMIISLLFLVAIIASSHQLSTPESPDYVGGVVEFNPEHYMQPGLDRIEGNMQGYMQIIASSEAQDADILVFPESTLNMKQYATFVPHPNDGVAPCEEDRYEFYLRNISCAARTHKKYIVINLTEKHECTEEEQAALNDTRSCASDGLSHYNTNVVFDRNGTVVSRYRKFHLFGEMGINTTLVSDISSFTTDFGVTFGHFICFDVLFEEPALELIRAGVTDYVYPTMWFSELPYLTAVQVQYMWAWKHNVNFLGAGANNPSVGSTGSGIYAGRRGPLTYVMSGTPMRRLLVARVPKAHTLGDPYTHDPIAEKFTEGQMLDLKLKRDQLDIHTTKLIDVTVDVGHEHLCFGALCCHFDYEIEFNEELIAEGAIYYRYRLAVFDGVRTYDYVATGGVLSCGIIACPTDELESCATRFNTTENLVAPLTFKSIKIVGDFPSKSHVLTLPNALNNFINPINFNEFNYKEGDEKIENGEPVKEITLELTVPLNDLRVFSIYGRDFHKDGQDVTTGGSNALEFSLLTFLLVAAYSFLVQRIK</sequence>
<proteinExistence type="inferred from homology"/>
<protein>
    <submittedName>
        <fullName evidence="7">Putative carbon-nitrogen hydrolase</fullName>
    </submittedName>
</protein>
<evidence type="ECO:0000259" key="6">
    <source>
        <dbReference type="PROSITE" id="PS50263"/>
    </source>
</evidence>
<evidence type="ECO:0000256" key="3">
    <source>
        <dbReference type="ARBA" id="ARBA00022801"/>
    </source>
</evidence>
<accession>A0A1L8E272</accession>
<evidence type="ECO:0000256" key="2">
    <source>
        <dbReference type="ARBA" id="ARBA00022729"/>
    </source>
</evidence>
<dbReference type="InterPro" id="IPR036526">
    <property type="entry name" value="C-N_Hydrolase_sf"/>
</dbReference>
<dbReference type="Pfam" id="PF00795">
    <property type="entry name" value="CN_hydrolase"/>
    <property type="match status" value="1"/>
</dbReference>
<keyword evidence="2 5" id="KW-0732">Signal</keyword>
<dbReference type="PANTHER" id="PTHR10609:SF14">
    <property type="entry name" value="BIOTINIDASE"/>
    <property type="match status" value="1"/>
</dbReference>
<feature type="chain" id="PRO_5012092215" evidence="5">
    <location>
        <begin position="20"/>
        <end position="536"/>
    </location>
</feature>
<dbReference type="Gene3D" id="3.60.110.10">
    <property type="entry name" value="Carbon-nitrogen hydrolase"/>
    <property type="match status" value="1"/>
</dbReference>
<dbReference type="EMBL" id="GFDF01001276">
    <property type="protein sequence ID" value="JAV12808.1"/>
    <property type="molecule type" value="Transcribed_RNA"/>
</dbReference>
<dbReference type="PROSITE" id="PS50263">
    <property type="entry name" value="CN_HYDROLASE"/>
    <property type="match status" value="1"/>
</dbReference>
<dbReference type="AlphaFoldDB" id="A0A1L8E272"/>
<dbReference type="PANTHER" id="PTHR10609">
    <property type="entry name" value="BIOTINIDASE-RELATED"/>
    <property type="match status" value="1"/>
</dbReference>
<dbReference type="InterPro" id="IPR040154">
    <property type="entry name" value="Biotinidase/VNN"/>
</dbReference>
<dbReference type="InterPro" id="IPR012101">
    <property type="entry name" value="Biotinidase-like_euk"/>
</dbReference>
<dbReference type="Pfam" id="PF19018">
    <property type="entry name" value="Vanin_C"/>
    <property type="match status" value="1"/>
</dbReference>
<dbReference type="InterPro" id="IPR003010">
    <property type="entry name" value="C-N_Hydrolase"/>
</dbReference>
<dbReference type="GO" id="GO:0016811">
    <property type="term" value="F:hydrolase activity, acting on carbon-nitrogen (but not peptide) bonds, in linear amides"/>
    <property type="evidence" value="ECO:0007669"/>
    <property type="project" value="InterPro"/>
</dbReference>
<organism evidence="7">
    <name type="scientific">Nyssomyia neivai</name>
    <dbReference type="NCBI Taxonomy" id="330878"/>
    <lineage>
        <taxon>Eukaryota</taxon>
        <taxon>Metazoa</taxon>
        <taxon>Ecdysozoa</taxon>
        <taxon>Arthropoda</taxon>
        <taxon>Hexapoda</taxon>
        <taxon>Insecta</taxon>
        <taxon>Pterygota</taxon>
        <taxon>Neoptera</taxon>
        <taxon>Endopterygota</taxon>
        <taxon>Diptera</taxon>
        <taxon>Nematocera</taxon>
        <taxon>Psychodoidea</taxon>
        <taxon>Psychodidae</taxon>
        <taxon>Nyssomyia</taxon>
    </lineage>
</organism>
<reference evidence="7" key="1">
    <citation type="submission" date="2016-12" db="EMBL/GenBank/DDBJ databases">
        <title>An insight into the sialome and mialome of the sand fly, Nyssomyia neivai.</title>
        <authorList>
            <person name="Sebastian V."/>
            <person name="Goulart T.M."/>
            <person name="Oliveira W."/>
            <person name="Calvo E."/>
            <person name="Oliveira L.F."/>
            <person name="Pinto M.C."/>
            <person name="Rosselino A.M."/>
            <person name="Ribeiro J.M."/>
        </authorList>
    </citation>
    <scope>NUCLEOTIDE SEQUENCE</scope>
</reference>
<evidence type="ECO:0000256" key="4">
    <source>
        <dbReference type="ARBA" id="ARBA00023180"/>
    </source>
</evidence>
<keyword evidence="4" id="KW-0325">Glycoprotein</keyword>
<keyword evidence="3 7" id="KW-0378">Hydrolase</keyword>
<comment type="similarity">
    <text evidence="1">Belongs to the carbon-nitrogen hydrolase superfamily. BTD/VNN family.</text>
</comment>